<evidence type="ECO:0000256" key="13">
    <source>
        <dbReference type="RuleBase" id="RU361161"/>
    </source>
</evidence>
<dbReference type="GO" id="GO:0030245">
    <property type="term" value="P:cellulose catabolic process"/>
    <property type="evidence" value="ECO:0007669"/>
    <property type="project" value="UniProtKB-UniPathway"/>
</dbReference>
<keyword evidence="10 13" id="KW-0119">Carbohydrate metabolism</keyword>
<evidence type="ECO:0000259" key="15">
    <source>
        <dbReference type="SMART" id="SM01217"/>
    </source>
</evidence>
<comment type="pathway">
    <text evidence="3 13">Glycan metabolism; cellulose degradation.</text>
</comment>
<evidence type="ECO:0000256" key="6">
    <source>
        <dbReference type="ARBA" id="ARBA00022729"/>
    </source>
</evidence>
<dbReference type="SMART" id="SM01217">
    <property type="entry name" value="Fn3_like"/>
    <property type="match status" value="1"/>
</dbReference>
<reference evidence="16 17" key="1">
    <citation type="journal article" date="2018" name="Mycol. Prog.">
        <title>Coniella lustricola, a new species from submerged detritus.</title>
        <authorList>
            <person name="Raudabaugh D.B."/>
            <person name="Iturriaga T."/>
            <person name="Carver A."/>
            <person name="Mondo S."/>
            <person name="Pangilinan J."/>
            <person name="Lipzen A."/>
            <person name="He G."/>
            <person name="Amirebrahimi M."/>
            <person name="Grigoriev I.V."/>
            <person name="Miller A.N."/>
        </authorList>
    </citation>
    <scope>NUCLEOTIDE SEQUENCE [LARGE SCALE GENOMIC DNA]</scope>
    <source>
        <strain evidence="16 17">B22-T-1</strain>
    </source>
</reference>
<evidence type="ECO:0000256" key="7">
    <source>
        <dbReference type="ARBA" id="ARBA00022801"/>
    </source>
</evidence>
<dbReference type="SUPFAM" id="SSF52279">
    <property type="entry name" value="Beta-D-glucan exohydrolase, C-terminal domain"/>
    <property type="match status" value="1"/>
</dbReference>
<keyword evidence="5" id="KW-0964">Secreted</keyword>
<evidence type="ECO:0000256" key="1">
    <source>
        <dbReference type="ARBA" id="ARBA00000448"/>
    </source>
</evidence>
<dbReference type="UniPathway" id="UPA00696"/>
<dbReference type="PANTHER" id="PTHR42715:SF5">
    <property type="entry name" value="BETA-GLUCOSIDASE M-RELATED"/>
    <property type="match status" value="1"/>
</dbReference>
<comment type="similarity">
    <text evidence="4 13">Belongs to the glycosyl hydrolase 3 family.</text>
</comment>
<name>A0A2T3A1D5_9PEZI</name>
<evidence type="ECO:0000256" key="12">
    <source>
        <dbReference type="ARBA" id="ARBA00023326"/>
    </source>
</evidence>
<dbReference type="PROSITE" id="PS00775">
    <property type="entry name" value="GLYCOSYL_HYDROL_F3"/>
    <property type="match status" value="1"/>
</dbReference>
<dbReference type="EMBL" id="KZ678513">
    <property type="protein sequence ID" value="PSR80969.1"/>
    <property type="molecule type" value="Genomic_DNA"/>
</dbReference>
<feature type="domain" description="Fibronectin type III-like" evidence="15">
    <location>
        <begin position="706"/>
        <end position="772"/>
    </location>
</feature>
<dbReference type="Pfam" id="PF14310">
    <property type="entry name" value="Fn3-like"/>
    <property type="match status" value="1"/>
</dbReference>
<gene>
    <name evidence="16" type="ORF">BD289DRAFT_484642</name>
</gene>
<dbReference type="PRINTS" id="PR00133">
    <property type="entry name" value="GLHYDRLASE3"/>
</dbReference>
<dbReference type="FunFam" id="3.20.20.300:FF:000002">
    <property type="entry name" value="Probable beta-glucosidase"/>
    <property type="match status" value="1"/>
</dbReference>
<dbReference type="GO" id="GO:0005576">
    <property type="term" value="C:extracellular region"/>
    <property type="evidence" value="ECO:0007669"/>
    <property type="project" value="UniProtKB-SubCell"/>
</dbReference>
<feature type="chain" id="PRO_5015750089" description="beta-glucosidase" evidence="14">
    <location>
        <begin position="22"/>
        <end position="784"/>
    </location>
</feature>
<comment type="catalytic activity">
    <reaction evidence="1 13">
        <text>Hydrolysis of terminal, non-reducing beta-D-glucosyl residues with release of beta-D-glucose.</text>
        <dbReference type="EC" id="3.2.1.21"/>
    </reaction>
</comment>
<evidence type="ECO:0000256" key="8">
    <source>
        <dbReference type="ARBA" id="ARBA00023001"/>
    </source>
</evidence>
<dbReference type="GO" id="GO:0008422">
    <property type="term" value="F:beta-glucosidase activity"/>
    <property type="evidence" value="ECO:0007669"/>
    <property type="project" value="UniProtKB-EC"/>
</dbReference>
<dbReference type="InterPro" id="IPR013783">
    <property type="entry name" value="Ig-like_fold"/>
</dbReference>
<evidence type="ECO:0000313" key="17">
    <source>
        <dbReference type="Proteomes" id="UP000241462"/>
    </source>
</evidence>
<accession>A0A2T3A1D5</accession>
<dbReference type="STRING" id="2025994.A0A2T3A1D5"/>
<dbReference type="Pfam" id="PF01915">
    <property type="entry name" value="Glyco_hydro_3_C"/>
    <property type="match status" value="1"/>
</dbReference>
<dbReference type="InterPro" id="IPR036881">
    <property type="entry name" value="Glyco_hydro_3_C_sf"/>
</dbReference>
<dbReference type="OrthoDB" id="416222at2759"/>
<dbReference type="Gene3D" id="2.60.40.10">
    <property type="entry name" value="Immunoglobulins"/>
    <property type="match status" value="1"/>
</dbReference>
<evidence type="ECO:0000256" key="10">
    <source>
        <dbReference type="ARBA" id="ARBA00023277"/>
    </source>
</evidence>
<evidence type="ECO:0000256" key="14">
    <source>
        <dbReference type="SAM" id="SignalP"/>
    </source>
</evidence>
<dbReference type="InterPro" id="IPR026891">
    <property type="entry name" value="Fn3-like"/>
</dbReference>
<dbReference type="EC" id="3.2.1.21" evidence="13"/>
<dbReference type="Gene3D" id="3.20.20.300">
    <property type="entry name" value="Glycoside hydrolase, family 3, N-terminal domain"/>
    <property type="match status" value="1"/>
</dbReference>
<dbReference type="InterPro" id="IPR036962">
    <property type="entry name" value="Glyco_hydro_3_N_sf"/>
</dbReference>
<proteinExistence type="inferred from homology"/>
<feature type="signal peptide" evidence="14">
    <location>
        <begin position="1"/>
        <end position="21"/>
    </location>
</feature>
<comment type="subcellular location">
    <subcellularLocation>
        <location evidence="2">Secreted</location>
    </subcellularLocation>
</comment>
<keyword evidence="9" id="KW-0325">Glycoprotein</keyword>
<sequence length="784" mass="83803">MSSSVLYGILGLLACQAAAQADVITDDSYFYGDSPPFYPSPNATVSSNWAAAYEKARAFVGQLTLEEKVNLTGGVRQSENGCSGSIAAIPRVNFPGLCLSDAGNGIRSVDYATSWASGWSVGASFNRELAHKRAVGIASEFRKKGSNIALGPVVGPLGRVAENGRNWEGFSNDPYLCGALAYETVQGSQSVGVITSVKHFVAYEQETYRNPVGNVSSVSSNLDDKTMHELYLWPFQDAVHAGTGNIMCSYNQINGSWACQNSWAMNNLLKTELGFQGFVVSDWGGQHSGVASANAGLDMVMPTGSTYWGDNLTLAVTNGSVTAARVDDMATRIIAAWYQMGQDSSDYPAPGSGIPYDVSAPHEKVIGWDKSYKDIVYQGALEGHVLVKNANNALPLQSPQLISLYGYSAKTPDSFYVGNGEWNEGDYSLGENATYTAANSVEEGTGIAVNGTIISGGGSGANMPMYISSPFEALTARAQEDYTGLYWDFESTDPEVDPTSDACIVDVNAFASEGWDRPNLHDDYTDSIILNVAAKCANTIVVFQNAGARLVDTFIDHPNVTALIFAHVPGQDSGKALVSLLYGDENFSGKMPYSIPKNESDYAGLDAPSLPEGEFAYFPQSNFSEGVYIDYRAFDAKNITPRYEFGFGLSYTTFAFSGLNVALNGSVSTASYPTGQIVEGGQEDLWDVVATVTASITNTGSVKGAEVAQLYVGIPGGPVKQLRGFEKPVLEVNGTASLTFPLTRRDLSSWDTVAQKWELQQGSYPLYVGSSSRDLPLTGTLTIS</sequence>
<organism evidence="16 17">
    <name type="scientific">Coniella lustricola</name>
    <dbReference type="NCBI Taxonomy" id="2025994"/>
    <lineage>
        <taxon>Eukaryota</taxon>
        <taxon>Fungi</taxon>
        <taxon>Dikarya</taxon>
        <taxon>Ascomycota</taxon>
        <taxon>Pezizomycotina</taxon>
        <taxon>Sordariomycetes</taxon>
        <taxon>Sordariomycetidae</taxon>
        <taxon>Diaporthales</taxon>
        <taxon>Schizoparmaceae</taxon>
        <taxon>Coniella</taxon>
    </lineage>
</organism>
<protein>
    <recommendedName>
        <fullName evidence="13">beta-glucosidase</fullName>
        <ecNumber evidence="13">3.2.1.21</ecNumber>
    </recommendedName>
</protein>
<keyword evidence="12 13" id="KW-0624">Polysaccharide degradation</keyword>
<evidence type="ECO:0000256" key="11">
    <source>
        <dbReference type="ARBA" id="ARBA00023295"/>
    </source>
</evidence>
<dbReference type="Pfam" id="PF00933">
    <property type="entry name" value="Glyco_hydro_3"/>
    <property type="match status" value="1"/>
</dbReference>
<dbReference type="InParanoid" id="A0A2T3A1D5"/>
<dbReference type="Proteomes" id="UP000241462">
    <property type="component" value="Unassembled WGS sequence"/>
</dbReference>
<evidence type="ECO:0000313" key="16">
    <source>
        <dbReference type="EMBL" id="PSR80969.1"/>
    </source>
</evidence>
<dbReference type="AlphaFoldDB" id="A0A2T3A1D5"/>
<dbReference type="InterPro" id="IPR002772">
    <property type="entry name" value="Glyco_hydro_3_C"/>
</dbReference>
<evidence type="ECO:0000256" key="5">
    <source>
        <dbReference type="ARBA" id="ARBA00022525"/>
    </source>
</evidence>
<keyword evidence="6 14" id="KW-0732">Signal</keyword>
<dbReference type="PANTHER" id="PTHR42715">
    <property type="entry name" value="BETA-GLUCOSIDASE"/>
    <property type="match status" value="1"/>
</dbReference>
<dbReference type="Gene3D" id="3.40.50.1700">
    <property type="entry name" value="Glycoside hydrolase family 3 C-terminal domain"/>
    <property type="match status" value="1"/>
</dbReference>
<dbReference type="InterPro" id="IPR050288">
    <property type="entry name" value="Cellulose_deg_GH3"/>
</dbReference>
<keyword evidence="17" id="KW-1185">Reference proteome</keyword>
<keyword evidence="8" id="KW-0136">Cellulose degradation</keyword>
<evidence type="ECO:0000256" key="9">
    <source>
        <dbReference type="ARBA" id="ARBA00023180"/>
    </source>
</evidence>
<dbReference type="FunFam" id="2.60.40.10:FF:000757">
    <property type="entry name" value="Beta-glucosidase G"/>
    <property type="match status" value="1"/>
</dbReference>
<dbReference type="InterPro" id="IPR019800">
    <property type="entry name" value="Glyco_hydro_3_AS"/>
</dbReference>
<dbReference type="InterPro" id="IPR001764">
    <property type="entry name" value="Glyco_hydro_3_N"/>
</dbReference>
<evidence type="ECO:0000256" key="3">
    <source>
        <dbReference type="ARBA" id="ARBA00004987"/>
    </source>
</evidence>
<dbReference type="SUPFAM" id="SSF51445">
    <property type="entry name" value="(Trans)glycosidases"/>
    <property type="match status" value="1"/>
</dbReference>
<keyword evidence="7 13" id="KW-0378">Hydrolase</keyword>
<keyword evidence="11 13" id="KW-0326">Glycosidase</keyword>
<evidence type="ECO:0000256" key="2">
    <source>
        <dbReference type="ARBA" id="ARBA00004613"/>
    </source>
</evidence>
<evidence type="ECO:0000256" key="4">
    <source>
        <dbReference type="ARBA" id="ARBA00005336"/>
    </source>
</evidence>
<dbReference type="InterPro" id="IPR017853">
    <property type="entry name" value="GH"/>
</dbReference>